<reference evidence="8 9" key="1">
    <citation type="submission" date="2016-01" db="EMBL/GenBank/DDBJ databases">
        <title>High potential of lignocellulose degradation of a new Verrucomicrobia species.</title>
        <authorList>
            <person name="Wang Y."/>
            <person name="Shi Y."/>
            <person name="Qiu Z."/>
            <person name="Liu S."/>
            <person name="Yang H."/>
        </authorList>
    </citation>
    <scope>NUCLEOTIDE SEQUENCE [LARGE SCALE GENOMIC DNA]</scope>
    <source>
        <strain evidence="8 9">TSB47</strain>
    </source>
</reference>
<feature type="binding site" evidence="6">
    <location>
        <position position="62"/>
    </location>
    <ligand>
        <name>molybdate</name>
        <dbReference type="ChEBI" id="CHEBI:36264"/>
    </ligand>
</feature>
<keyword evidence="4 7" id="KW-0732">Signal</keyword>
<evidence type="ECO:0000313" key="8">
    <source>
        <dbReference type="EMBL" id="OAM91378.1"/>
    </source>
</evidence>
<feature type="binding site" evidence="6">
    <location>
        <position position="171"/>
    </location>
    <ligand>
        <name>molybdate</name>
        <dbReference type="ChEBI" id="CHEBI:36264"/>
    </ligand>
</feature>
<dbReference type="EMBL" id="LRRQ01000029">
    <property type="protein sequence ID" value="OAM91378.1"/>
    <property type="molecule type" value="Genomic_DNA"/>
</dbReference>
<evidence type="ECO:0000256" key="5">
    <source>
        <dbReference type="ARBA" id="ARBA00062515"/>
    </source>
</evidence>
<accession>A0A178INM7</accession>
<dbReference type="STRING" id="1184151.AW736_03570"/>
<dbReference type="AlphaFoldDB" id="A0A178INM7"/>
<name>A0A178INM7_9BACT</name>
<evidence type="ECO:0000256" key="2">
    <source>
        <dbReference type="ARBA" id="ARBA00022505"/>
    </source>
</evidence>
<evidence type="ECO:0000256" key="1">
    <source>
        <dbReference type="ARBA" id="ARBA00009175"/>
    </source>
</evidence>
<dbReference type="GO" id="GO:0046872">
    <property type="term" value="F:metal ion binding"/>
    <property type="evidence" value="ECO:0007669"/>
    <property type="project" value="UniProtKB-KW"/>
</dbReference>
<sequence length="255" mass="26276">MKRILTLTLALALALSGLATTAARAADLTVFAAASLSDALNELAPGYAKATGDKLRFNLASSGALTRQIREGAPADVIISADELRVDQLENGGLLLPGTRKTILANTLVLVVAADRPAPVAAMSDLASPAVRRVAFGDPATVPVGTYSKEYLGKLGLWDGLQAKTVFLDNVRAVLAAVEAGNADAGIVYKTDALISQKVKIAVEVPLAEGPSITYPVAVVKAGKSPEAAKRFAAWLAGSEAQAVFAKYGFLPPGP</sequence>
<evidence type="ECO:0000256" key="3">
    <source>
        <dbReference type="ARBA" id="ARBA00022723"/>
    </source>
</evidence>
<dbReference type="PANTHER" id="PTHR30632">
    <property type="entry name" value="MOLYBDATE-BINDING PERIPLASMIC PROTEIN"/>
    <property type="match status" value="1"/>
</dbReference>
<dbReference type="GO" id="GO:0015689">
    <property type="term" value="P:molybdate ion transport"/>
    <property type="evidence" value="ECO:0007669"/>
    <property type="project" value="InterPro"/>
</dbReference>
<keyword evidence="9" id="KW-1185">Reference proteome</keyword>
<dbReference type="InterPro" id="IPR050682">
    <property type="entry name" value="ModA/WtpA"/>
</dbReference>
<dbReference type="NCBIfam" id="TIGR01256">
    <property type="entry name" value="modA"/>
    <property type="match status" value="1"/>
</dbReference>
<keyword evidence="2 6" id="KW-0500">Molybdenum</keyword>
<dbReference type="GO" id="GO:0030973">
    <property type="term" value="F:molybdate ion binding"/>
    <property type="evidence" value="ECO:0007669"/>
    <property type="project" value="TreeGrafter"/>
</dbReference>
<comment type="subunit">
    <text evidence="5">The complex is composed of two ATP-binding proteins (ModC), two transmembrane proteins (ModB) and a solute-binding protein (ModA).</text>
</comment>
<dbReference type="Proteomes" id="UP000078486">
    <property type="component" value="Unassembled WGS sequence"/>
</dbReference>
<comment type="caution">
    <text evidence="8">The sequence shown here is derived from an EMBL/GenBank/DDBJ whole genome shotgun (WGS) entry which is preliminary data.</text>
</comment>
<dbReference type="OrthoDB" id="9785015at2"/>
<feature type="chain" id="PRO_5008089174" evidence="7">
    <location>
        <begin position="26"/>
        <end position="255"/>
    </location>
</feature>
<organism evidence="8 9">
    <name type="scientific">Termitidicoccus mucosus</name>
    <dbReference type="NCBI Taxonomy" id="1184151"/>
    <lineage>
        <taxon>Bacteria</taxon>
        <taxon>Pseudomonadati</taxon>
        <taxon>Verrucomicrobiota</taxon>
        <taxon>Opitutia</taxon>
        <taxon>Opitutales</taxon>
        <taxon>Opitutaceae</taxon>
        <taxon>Termitidicoccus</taxon>
    </lineage>
</organism>
<dbReference type="SUPFAM" id="SSF53850">
    <property type="entry name" value="Periplasmic binding protein-like II"/>
    <property type="match status" value="1"/>
</dbReference>
<evidence type="ECO:0000256" key="4">
    <source>
        <dbReference type="ARBA" id="ARBA00022729"/>
    </source>
</evidence>
<feature type="binding site" evidence="6">
    <location>
        <position position="35"/>
    </location>
    <ligand>
        <name>molybdate</name>
        <dbReference type="ChEBI" id="CHEBI:36264"/>
    </ligand>
</feature>
<dbReference type="Gene3D" id="3.40.190.10">
    <property type="entry name" value="Periplasmic binding protein-like II"/>
    <property type="match status" value="2"/>
</dbReference>
<dbReference type="FunFam" id="3.40.190.10:FF:000035">
    <property type="entry name" value="Molybdate ABC transporter substrate-binding protein"/>
    <property type="match status" value="1"/>
</dbReference>
<proteinExistence type="inferred from homology"/>
<dbReference type="InterPro" id="IPR005950">
    <property type="entry name" value="ModA"/>
</dbReference>
<dbReference type="PIRSF" id="PIRSF004846">
    <property type="entry name" value="ModA"/>
    <property type="match status" value="1"/>
</dbReference>
<protein>
    <submittedName>
        <fullName evidence="8">Molybdate-binding protein</fullName>
    </submittedName>
</protein>
<dbReference type="RefSeq" id="WP_068768883.1">
    <property type="nucleotide sequence ID" value="NZ_CP109796.1"/>
</dbReference>
<evidence type="ECO:0000256" key="6">
    <source>
        <dbReference type="PIRSR" id="PIRSR004846-1"/>
    </source>
</evidence>
<comment type="similarity">
    <text evidence="1">Belongs to the bacterial solute-binding protein ModA family.</text>
</comment>
<dbReference type="PANTHER" id="PTHR30632:SF0">
    <property type="entry name" value="SULFATE-BINDING PROTEIN"/>
    <property type="match status" value="1"/>
</dbReference>
<keyword evidence="3 6" id="KW-0479">Metal-binding</keyword>
<evidence type="ECO:0000256" key="7">
    <source>
        <dbReference type="SAM" id="SignalP"/>
    </source>
</evidence>
<gene>
    <name evidence="8" type="ORF">AW736_03570</name>
</gene>
<dbReference type="GO" id="GO:1901359">
    <property type="term" value="F:tungstate binding"/>
    <property type="evidence" value="ECO:0007669"/>
    <property type="project" value="UniProtKB-ARBA"/>
</dbReference>
<dbReference type="Pfam" id="PF13531">
    <property type="entry name" value="SBP_bac_11"/>
    <property type="match status" value="1"/>
</dbReference>
<feature type="signal peptide" evidence="7">
    <location>
        <begin position="1"/>
        <end position="25"/>
    </location>
</feature>
<evidence type="ECO:0000313" key="9">
    <source>
        <dbReference type="Proteomes" id="UP000078486"/>
    </source>
</evidence>
<feature type="binding site" evidence="6">
    <location>
        <position position="189"/>
    </location>
    <ligand>
        <name>molybdate</name>
        <dbReference type="ChEBI" id="CHEBI:36264"/>
    </ligand>
</feature>